<feature type="domain" description="AB hydrolase-1" evidence="1">
    <location>
        <begin position="40"/>
        <end position="144"/>
    </location>
</feature>
<dbReference type="InterPro" id="IPR000073">
    <property type="entry name" value="AB_hydrolase_1"/>
</dbReference>
<dbReference type="GO" id="GO:0016020">
    <property type="term" value="C:membrane"/>
    <property type="evidence" value="ECO:0007669"/>
    <property type="project" value="TreeGrafter"/>
</dbReference>
<dbReference type="SUPFAM" id="SSF53474">
    <property type="entry name" value="alpha/beta-Hydrolases"/>
    <property type="match status" value="1"/>
</dbReference>
<gene>
    <name evidence="2" type="ORF">FM114_00720</name>
</gene>
<sequence>MTAYNEVLTTVKAPDSTRDVRTRFGTVRVTSWHGTEPGAPVVLLPGHSSGAPMWAENLPSWIGKRTVHALDPIGDVGLSVQSLPLRSVDDQAEWIAQTLHGLGVEKAHVVGHSFGAATAAQFAVLHPELVQSLTLLEPVLVIKQLSASTILWSVPLTVPAPQSWQDHALAHIGGTTVDEVRERTPLSRLINSASVGYSTAMPTPKTLSDEAWRLLSMPVRVDLGEASSLSGGAQAADRVRPLLSHGTVRIWPGGTHSLPMDEHATLGPELLEFWRQNS</sequence>
<organism evidence="2 3">
    <name type="scientific">Luteococcus japonicus LSP_Lj1</name>
    <dbReference type="NCBI Taxonomy" id="1255658"/>
    <lineage>
        <taxon>Bacteria</taxon>
        <taxon>Bacillati</taxon>
        <taxon>Actinomycetota</taxon>
        <taxon>Actinomycetes</taxon>
        <taxon>Propionibacteriales</taxon>
        <taxon>Propionibacteriaceae</taxon>
        <taxon>Luteococcus</taxon>
    </lineage>
</organism>
<reference evidence="2 3" key="1">
    <citation type="submission" date="2017-02" db="EMBL/GenBank/DDBJ databases">
        <authorList>
            <person name="Peterson S.W."/>
        </authorList>
    </citation>
    <scope>NUCLEOTIDE SEQUENCE [LARGE SCALE GENOMIC DNA]</scope>
    <source>
        <strain evidence="2 3">LSP_Lj1</strain>
    </source>
</reference>
<dbReference type="PANTHER" id="PTHR43798">
    <property type="entry name" value="MONOACYLGLYCEROL LIPASE"/>
    <property type="match status" value="1"/>
</dbReference>
<protein>
    <submittedName>
        <fullName evidence="2">Carboxylesterase</fullName>
    </submittedName>
</protein>
<evidence type="ECO:0000259" key="1">
    <source>
        <dbReference type="Pfam" id="PF00561"/>
    </source>
</evidence>
<evidence type="ECO:0000313" key="3">
    <source>
        <dbReference type="Proteomes" id="UP000188342"/>
    </source>
</evidence>
<dbReference type="PANTHER" id="PTHR43798:SF33">
    <property type="entry name" value="HYDROLASE, PUTATIVE (AFU_ORTHOLOGUE AFUA_2G14860)-RELATED"/>
    <property type="match status" value="1"/>
</dbReference>
<dbReference type="Gene3D" id="3.40.50.1820">
    <property type="entry name" value="alpha/beta hydrolase"/>
    <property type="match status" value="1"/>
</dbReference>
<dbReference type="InterPro" id="IPR050266">
    <property type="entry name" value="AB_hydrolase_sf"/>
</dbReference>
<dbReference type="EMBL" id="FUKQ01000002">
    <property type="protein sequence ID" value="SJN16727.1"/>
    <property type="molecule type" value="Genomic_DNA"/>
</dbReference>
<dbReference type="GO" id="GO:0047372">
    <property type="term" value="F:monoacylglycerol lipase activity"/>
    <property type="evidence" value="ECO:0007669"/>
    <property type="project" value="TreeGrafter"/>
</dbReference>
<dbReference type="InterPro" id="IPR029058">
    <property type="entry name" value="AB_hydrolase_fold"/>
</dbReference>
<keyword evidence="3" id="KW-1185">Reference proteome</keyword>
<accession>A0A1R4IA73</accession>
<proteinExistence type="predicted"/>
<dbReference type="Proteomes" id="UP000188342">
    <property type="component" value="Unassembled WGS sequence"/>
</dbReference>
<dbReference type="STRING" id="1255658.FM114_00720"/>
<dbReference type="GO" id="GO:0046464">
    <property type="term" value="P:acylglycerol catabolic process"/>
    <property type="evidence" value="ECO:0007669"/>
    <property type="project" value="TreeGrafter"/>
</dbReference>
<evidence type="ECO:0000313" key="2">
    <source>
        <dbReference type="EMBL" id="SJN16727.1"/>
    </source>
</evidence>
<dbReference type="AlphaFoldDB" id="A0A1R4IA73"/>
<dbReference type="Pfam" id="PF00561">
    <property type="entry name" value="Abhydrolase_1"/>
    <property type="match status" value="1"/>
</dbReference>
<name>A0A1R4IA73_9ACTN</name>